<proteinExistence type="predicted"/>
<feature type="compositionally biased region" description="Polar residues" evidence="1">
    <location>
        <begin position="171"/>
        <end position="188"/>
    </location>
</feature>
<protein>
    <submittedName>
        <fullName evidence="2">Unnamed protein product</fullName>
    </submittedName>
</protein>
<feature type="compositionally biased region" description="Basic and acidic residues" evidence="1">
    <location>
        <begin position="492"/>
        <end position="517"/>
    </location>
</feature>
<accession>A0A9W6TSX7</accession>
<dbReference type="EMBL" id="BSXW01000333">
    <property type="protein sequence ID" value="GMF19039.1"/>
    <property type="molecule type" value="Genomic_DNA"/>
</dbReference>
<feature type="compositionally biased region" description="Basic and acidic residues" evidence="1">
    <location>
        <begin position="287"/>
        <end position="304"/>
    </location>
</feature>
<dbReference type="AlphaFoldDB" id="A0A9W6TSX7"/>
<evidence type="ECO:0000313" key="2">
    <source>
        <dbReference type="EMBL" id="GMF19039.1"/>
    </source>
</evidence>
<comment type="caution">
    <text evidence="2">The sequence shown here is derived from an EMBL/GenBank/DDBJ whole genome shotgun (WGS) entry which is preliminary data.</text>
</comment>
<gene>
    <name evidence="2" type="ORF">Plil01_000721400</name>
</gene>
<feature type="region of interest" description="Disordered" evidence="1">
    <location>
        <begin position="365"/>
        <end position="412"/>
    </location>
</feature>
<dbReference type="Proteomes" id="UP001165083">
    <property type="component" value="Unassembled WGS sequence"/>
</dbReference>
<feature type="region of interest" description="Disordered" evidence="1">
    <location>
        <begin position="287"/>
        <end position="311"/>
    </location>
</feature>
<organism evidence="2 3">
    <name type="scientific">Phytophthora lilii</name>
    <dbReference type="NCBI Taxonomy" id="2077276"/>
    <lineage>
        <taxon>Eukaryota</taxon>
        <taxon>Sar</taxon>
        <taxon>Stramenopiles</taxon>
        <taxon>Oomycota</taxon>
        <taxon>Peronosporomycetes</taxon>
        <taxon>Peronosporales</taxon>
        <taxon>Peronosporaceae</taxon>
        <taxon>Phytophthora</taxon>
    </lineage>
</organism>
<name>A0A9W6TSX7_9STRA</name>
<dbReference type="OrthoDB" id="10656009at2759"/>
<feature type="compositionally biased region" description="Basic and acidic residues" evidence="1">
    <location>
        <begin position="376"/>
        <end position="412"/>
    </location>
</feature>
<sequence length="517" mass="56869">MTLDSGVWLWLLDSRRGRRRGRPPACPVRVFSPQHEDGGHGACHDGHEQVVDAVAHEEAEEGHEHIGVREHGQSRAVGVVDDLHADVGGHRADDDVAQPEHVAREVVVHDGAPALGGEQLEHVATCRHEAVAVATDVREGEAVEELDPAFDAGNDAGQARKQTRQAAVAASTGQPRENVQNPHDSLQNGHDERAEADTAEVERHSTQPRSHGDERRVCSVLPGGNCARRGDANDVAQHERNPEVDEQHAAKHADDGAGLVLELTALRRARALLLDVVLVEHDAETAEHPEHGPADLHADHDQCHQQRHGQSENGFAGHLEVRRRELDPLADAAHVQGGEQRDESEDHGRPPVPVRAAVVRLFGEQDGGGDVERDDGEQGHPDEHLGQQHHDGDPDDRHGGSREPRQPHDAQHELHARRVGQVLHLRGIDELVAVFGGEHDGDHHDGQERDEEEEVVALALHGRRIGLSRRCRRLQHRRRRLGGSGRLVPVRTRPEDWGRHRSGRRSGDAMAKEPNRE</sequence>
<feature type="region of interest" description="Disordered" evidence="1">
    <location>
        <begin position="482"/>
        <end position="517"/>
    </location>
</feature>
<keyword evidence="3" id="KW-1185">Reference proteome</keyword>
<reference evidence="2" key="1">
    <citation type="submission" date="2023-04" db="EMBL/GenBank/DDBJ databases">
        <title>Phytophthora lilii NBRC 32176.</title>
        <authorList>
            <person name="Ichikawa N."/>
            <person name="Sato H."/>
            <person name="Tonouchi N."/>
        </authorList>
    </citation>
    <scope>NUCLEOTIDE SEQUENCE</scope>
    <source>
        <strain evidence="2">NBRC 32176</strain>
    </source>
</reference>
<evidence type="ECO:0000313" key="3">
    <source>
        <dbReference type="Proteomes" id="UP001165083"/>
    </source>
</evidence>
<feature type="compositionally biased region" description="Basic and acidic residues" evidence="1">
    <location>
        <begin position="189"/>
        <end position="217"/>
    </location>
</feature>
<evidence type="ECO:0000256" key="1">
    <source>
        <dbReference type="SAM" id="MobiDB-lite"/>
    </source>
</evidence>
<feature type="region of interest" description="Disordered" evidence="1">
    <location>
        <begin position="150"/>
        <end position="231"/>
    </location>
</feature>